<dbReference type="InterPro" id="IPR045113">
    <property type="entry name" value="Rpb7-like"/>
</dbReference>
<evidence type="ECO:0000256" key="4">
    <source>
        <dbReference type="ARBA" id="ARBA00023163"/>
    </source>
</evidence>
<dbReference type="Pfam" id="PF08292">
    <property type="entry name" value="RNA_pol_Rbc25"/>
    <property type="match status" value="1"/>
</dbReference>
<dbReference type="EMBL" id="HE575324">
    <property type="protein sequence ID" value="CCC95854.1"/>
    <property type="molecule type" value="Genomic_DNA"/>
</dbReference>
<comment type="subcellular location">
    <subcellularLocation>
        <location evidence="1">Nucleus</location>
    </subcellularLocation>
</comment>
<name>G0V2I2_TRYCI</name>
<dbReference type="AlphaFoldDB" id="G0V2I2"/>
<protein>
    <submittedName>
        <fullName evidence="6">Uncharacterized protein TCIL3000_11_13600</fullName>
    </submittedName>
</protein>
<dbReference type="PANTHER" id="PTHR12709:SF1">
    <property type="entry name" value="DNA-DIRECTED RNA POLYMERASE III SUBUNIT RPC8"/>
    <property type="match status" value="1"/>
</dbReference>
<reference evidence="6" key="1">
    <citation type="journal article" date="2012" name="Proc. Natl. Acad. Sci. U.S.A.">
        <title>Antigenic diversity is generated by distinct evolutionary mechanisms in African trypanosome species.</title>
        <authorList>
            <person name="Jackson A.P."/>
            <person name="Berry A."/>
            <person name="Aslett M."/>
            <person name="Allison H.C."/>
            <person name="Burton P."/>
            <person name="Vavrova-Anderson J."/>
            <person name="Brown R."/>
            <person name="Browne H."/>
            <person name="Corton N."/>
            <person name="Hauser H."/>
            <person name="Gamble J."/>
            <person name="Gilderthorp R."/>
            <person name="Marcello L."/>
            <person name="McQuillan J."/>
            <person name="Otto T.D."/>
            <person name="Quail M.A."/>
            <person name="Sanders M.J."/>
            <person name="van Tonder A."/>
            <person name="Ginger M.L."/>
            <person name="Field M.C."/>
            <person name="Barry J.D."/>
            <person name="Hertz-Fowler C."/>
            <person name="Berriman M."/>
        </authorList>
    </citation>
    <scope>NUCLEOTIDE SEQUENCE</scope>
    <source>
        <strain evidence="6">IL3000</strain>
    </source>
</reference>
<dbReference type="VEuPathDB" id="TriTrypDB:TcIL3000.11.13600"/>
<dbReference type="GO" id="GO:0006384">
    <property type="term" value="P:transcription initiation at RNA polymerase III promoter"/>
    <property type="evidence" value="ECO:0007669"/>
    <property type="project" value="TreeGrafter"/>
</dbReference>
<sequence length="244" mass="26880">MSLFYGYVMRDVVEVEPVYLPDRAGTAPPSRGTCDTEEIRPYQVTVDDVLLHRLTERYVGKMIPSLGLCVAIQELIHHTPGTVRGSAASVWFTAEFRVCVFAPTPGARLRATISAQTREGIYLSLDFFHFVLFVPGDQLISPSFFDERSMCWALSVEDVADEDAVNPYEKGDEVIVRVDRVVVRDPTDLQGSHSSRITAIDDVSHTSGAGAGVKGVAKELDCAQWPMEVYGSFLGTGLGPVMWF</sequence>
<dbReference type="PANTHER" id="PTHR12709">
    <property type="entry name" value="DNA-DIRECTED RNA POLYMERASE II, III"/>
    <property type="match status" value="1"/>
</dbReference>
<accession>G0V2I2</accession>
<organism evidence="6">
    <name type="scientific">Trypanosoma congolense (strain IL3000)</name>
    <dbReference type="NCBI Taxonomy" id="1068625"/>
    <lineage>
        <taxon>Eukaryota</taxon>
        <taxon>Discoba</taxon>
        <taxon>Euglenozoa</taxon>
        <taxon>Kinetoplastea</taxon>
        <taxon>Metakinetoplastina</taxon>
        <taxon>Trypanosomatida</taxon>
        <taxon>Trypanosomatidae</taxon>
        <taxon>Trypanosoma</taxon>
        <taxon>Nannomonas</taxon>
    </lineage>
</organism>
<evidence type="ECO:0000256" key="2">
    <source>
        <dbReference type="ARBA" id="ARBA00009307"/>
    </source>
</evidence>
<dbReference type="GO" id="GO:0005666">
    <property type="term" value="C:RNA polymerase III complex"/>
    <property type="evidence" value="ECO:0007669"/>
    <property type="project" value="TreeGrafter"/>
</dbReference>
<evidence type="ECO:0000313" key="6">
    <source>
        <dbReference type="EMBL" id="CCC95854.1"/>
    </source>
</evidence>
<dbReference type="SUPFAM" id="SSF88798">
    <property type="entry name" value="N-terminal, heterodimerisation domain of RBP7 (RpoE)"/>
    <property type="match status" value="1"/>
</dbReference>
<evidence type="ECO:0000259" key="5">
    <source>
        <dbReference type="Pfam" id="PF08292"/>
    </source>
</evidence>
<comment type="similarity">
    <text evidence="2">Belongs to the eukaryotic RPB7/RPC8 RNA polymerase subunit family.</text>
</comment>
<dbReference type="Gene3D" id="3.30.1490.120">
    <property type="entry name" value="RNA polymerase Rpb7-like, N-terminal domain"/>
    <property type="match status" value="1"/>
</dbReference>
<feature type="domain" description="RNA polymerase III subunit Rpc25" evidence="5">
    <location>
        <begin position="108"/>
        <end position="244"/>
    </location>
</feature>
<evidence type="ECO:0000256" key="3">
    <source>
        <dbReference type="ARBA" id="ARBA00022478"/>
    </source>
</evidence>
<gene>
    <name evidence="6" type="ORF">TCIL3000_11_13600</name>
</gene>
<dbReference type="Gene3D" id="2.40.50.140">
    <property type="entry name" value="Nucleic acid-binding proteins"/>
    <property type="match status" value="1"/>
</dbReference>
<evidence type="ECO:0000256" key="1">
    <source>
        <dbReference type="ARBA" id="ARBA00004123"/>
    </source>
</evidence>
<dbReference type="InterPro" id="IPR036898">
    <property type="entry name" value="RNA_pol_Rpb7-like_N_sf"/>
</dbReference>
<proteinExistence type="inferred from homology"/>
<dbReference type="InterPro" id="IPR013238">
    <property type="entry name" value="RNA_pol_III_Rbc25"/>
</dbReference>
<dbReference type="InterPro" id="IPR012340">
    <property type="entry name" value="NA-bd_OB-fold"/>
</dbReference>
<keyword evidence="4" id="KW-0804">Transcription</keyword>
<keyword evidence="3" id="KW-0240">DNA-directed RNA polymerase</keyword>